<reference evidence="5 6" key="1">
    <citation type="journal article" date="2016" name="Nat. Commun.">
        <title>Thousands of microbial genomes shed light on interconnected biogeochemical processes in an aquifer system.</title>
        <authorList>
            <person name="Anantharaman K."/>
            <person name="Brown C.T."/>
            <person name="Hug L.A."/>
            <person name="Sharon I."/>
            <person name="Castelle C.J."/>
            <person name="Probst A.J."/>
            <person name="Thomas B.C."/>
            <person name="Singh A."/>
            <person name="Wilkins M.J."/>
            <person name="Karaoz U."/>
            <person name="Brodie E.L."/>
            <person name="Williams K.H."/>
            <person name="Hubbard S.S."/>
            <person name="Banfield J.F."/>
        </authorList>
    </citation>
    <scope>NUCLEOTIDE SEQUENCE [LARGE SCALE GENOMIC DNA]</scope>
</reference>
<gene>
    <name evidence="5" type="ORF">A2722_03720</name>
</gene>
<dbReference type="Pfam" id="PF00011">
    <property type="entry name" value="HSP20"/>
    <property type="match status" value="1"/>
</dbReference>
<dbReference type="Proteomes" id="UP000178377">
    <property type="component" value="Unassembled WGS sequence"/>
</dbReference>
<dbReference type="InterPro" id="IPR008978">
    <property type="entry name" value="HSP20-like_chaperone"/>
</dbReference>
<feature type="region of interest" description="Disordered" evidence="3">
    <location>
        <begin position="1"/>
        <end position="63"/>
    </location>
</feature>
<evidence type="ECO:0000256" key="2">
    <source>
        <dbReference type="RuleBase" id="RU003616"/>
    </source>
</evidence>
<organism evidence="5 6">
    <name type="scientific">Candidatus Doudnabacteria bacterium RIFCSPHIGHO2_01_FULL_50_11</name>
    <dbReference type="NCBI Taxonomy" id="1817828"/>
    <lineage>
        <taxon>Bacteria</taxon>
        <taxon>Candidatus Doudnaibacteriota</taxon>
    </lineage>
</organism>
<evidence type="ECO:0000256" key="1">
    <source>
        <dbReference type="PROSITE-ProRule" id="PRU00285"/>
    </source>
</evidence>
<dbReference type="Gene3D" id="2.60.40.790">
    <property type="match status" value="1"/>
</dbReference>
<evidence type="ECO:0000313" key="5">
    <source>
        <dbReference type="EMBL" id="OGE89896.1"/>
    </source>
</evidence>
<accession>A0A1F5PIY8</accession>
<feature type="domain" description="SHSP" evidence="4">
    <location>
        <begin position="70"/>
        <end position="184"/>
    </location>
</feature>
<dbReference type="STRING" id="1817828.A2722_03720"/>
<dbReference type="InterPro" id="IPR002068">
    <property type="entry name" value="A-crystallin/Hsp20_dom"/>
</dbReference>
<evidence type="ECO:0000256" key="3">
    <source>
        <dbReference type="SAM" id="MobiDB-lite"/>
    </source>
</evidence>
<dbReference type="InterPro" id="IPR031107">
    <property type="entry name" value="Small_HSP"/>
</dbReference>
<comment type="caution">
    <text evidence="5">The sequence shown here is derived from an EMBL/GenBank/DDBJ whole genome shotgun (WGS) entry which is preliminary data.</text>
</comment>
<feature type="compositionally biased region" description="Acidic residues" evidence="3">
    <location>
        <begin position="1"/>
        <end position="22"/>
    </location>
</feature>
<evidence type="ECO:0000313" key="6">
    <source>
        <dbReference type="Proteomes" id="UP000178377"/>
    </source>
</evidence>
<dbReference type="CDD" id="cd06464">
    <property type="entry name" value="ACD_sHsps-like"/>
    <property type="match status" value="1"/>
</dbReference>
<dbReference type="EMBL" id="MFEO01000015">
    <property type="protein sequence ID" value="OGE89896.1"/>
    <property type="molecule type" value="Genomic_DNA"/>
</dbReference>
<name>A0A1F5PIY8_9BACT</name>
<proteinExistence type="inferred from homology"/>
<dbReference type="SUPFAM" id="SSF49764">
    <property type="entry name" value="HSP20-like chaperones"/>
    <property type="match status" value="1"/>
</dbReference>
<dbReference type="PANTHER" id="PTHR11527">
    <property type="entry name" value="HEAT-SHOCK PROTEIN 20 FAMILY MEMBER"/>
    <property type="match status" value="1"/>
</dbReference>
<protein>
    <recommendedName>
        <fullName evidence="4">SHSP domain-containing protein</fullName>
    </recommendedName>
</protein>
<comment type="similarity">
    <text evidence="1 2">Belongs to the small heat shock protein (HSP20) family.</text>
</comment>
<evidence type="ECO:0000259" key="4">
    <source>
        <dbReference type="PROSITE" id="PS01031"/>
    </source>
</evidence>
<dbReference type="PROSITE" id="PS01031">
    <property type="entry name" value="SHSP"/>
    <property type="match status" value="1"/>
</dbReference>
<dbReference type="AlphaFoldDB" id="A0A1F5PIY8"/>
<sequence>MGGSADEEVQQEDITEEDDTNEEQTAGGEMDEEGEAVSVKARGRSRKPARVEVVEDEAAGGSADEREEWINEYEGQLTLDVYQTKDNVIIKSTIAGVKAEDLDITIANDMVTIKGDRKKEEEVRSEDYFYQECYWGSFSRSIILPVDIDVEGVTAEIKDGILTVTLPKAAKAKTKKIKVRGGVE</sequence>